<sequence>FFRTIHTSFVDCIKLQNVPIRLRHDTQEIIHPNSLLRFAQDTELVQQSEEIIIEWIKEINNFYRKSISVRQIMSNSGPLNEIKYWRKQIIQIHHIMNQLRLPYNRAVIYLLNIAASPRSIVCRKN</sequence>
<name>A0A820S8N9_9BILA</name>
<evidence type="ECO:0000313" key="3">
    <source>
        <dbReference type="Proteomes" id="UP000663881"/>
    </source>
</evidence>
<dbReference type="AlphaFoldDB" id="A0A820S8N9"/>
<evidence type="ECO:0000259" key="1">
    <source>
        <dbReference type="Pfam" id="PF08385"/>
    </source>
</evidence>
<evidence type="ECO:0000313" key="2">
    <source>
        <dbReference type="EMBL" id="CAF4447506.1"/>
    </source>
</evidence>
<reference evidence="2" key="1">
    <citation type="submission" date="2021-02" db="EMBL/GenBank/DDBJ databases">
        <authorList>
            <person name="Nowell W R."/>
        </authorList>
    </citation>
    <scope>NUCLEOTIDE SEQUENCE</scope>
</reference>
<dbReference type="Proteomes" id="UP000663881">
    <property type="component" value="Unassembled WGS sequence"/>
</dbReference>
<dbReference type="Pfam" id="PF08385">
    <property type="entry name" value="DHC_N1"/>
    <property type="match status" value="1"/>
</dbReference>
<gene>
    <name evidence="2" type="ORF">OKA104_LOCUS53973</name>
</gene>
<dbReference type="InterPro" id="IPR013594">
    <property type="entry name" value="Dynein_heavy_tail"/>
</dbReference>
<feature type="non-terminal residue" evidence="2">
    <location>
        <position position="125"/>
    </location>
</feature>
<accession>A0A820S8N9</accession>
<dbReference type="EMBL" id="CAJOAY010034816">
    <property type="protein sequence ID" value="CAF4447506.1"/>
    <property type="molecule type" value="Genomic_DNA"/>
</dbReference>
<organism evidence="2 3">
    <name type="scientific">Adineta steineri</name>
    <dbReference type="NCBI Taxonomy" id="433720"/>
    <lineage>
        <taxon>Eukaryota</taxon>
        <taxon>Metazoa</taxon>
        <taxon>Spiralia</taxon>
        <taxon>Gnathifera</taxon>
        <taxon>Rotifera</taxon>
        <taxon>Eurotatoria</taxon>
        <taxon>Bdelloidea</taxon>
        <taxon>Adinetida</taxon>
        <taxon>Adinetidae</taxon>
        <taxon>Adineta</taxon>
    </lineage>
</organism>
<comment type="caution">
    <text evidence="2">The sequence shown here is derived from an EMBL/GenBank/DDBJ whole genome shotgun (WGS) entry which is preliminary data.</text>
</comment>
<proteinExistence type="predicted"/>
<feature type="domain" description="Dynein heavy chain tail" evidence="1">
    <location>
        <begin position="45"/>
        <end position="116"/>
    </location>
</feature>
<protein>
    <recommendedName>
        <fullName evidence="1">Dynein heavy chain tail domain-containing protein</fullName>
    </recommendedName>
</protein>